<sequence>MTLSKIKLLLDVVNDMRSLADSIQAVCDAMADSDSDPKETPTTKTEKAKEPDISLEKVRMVLAEKSQLGFTAEVRGIIGKYGADKLSAVDKAYYADILKDAEVLGNG</sequence>
<organism evidence="2">
    <name type="scientific">Siphoviridae sp. ctLkp13</name>
    <dbReference type="NCBI Taxonomy" id="2826252"/>
    <lineage>
        <taxon>Viruses</taxon>
        <taxon>Duplodnaviria</taxon>
        <taxon>Heunggongvirae</taxon>
        <taxon>Uroviricota</taxon>
        <taxon>Caudoviricetes</taxon>
    </lineage>
</organism>
<feature type="region of interest" description="Disordered" evidence="1">
    <location>
        <begin position="30"/>
        <end position="50"/>
    </location>
</feature>
<dbReference type="EMBL" id="BK014728">
    <property type="protein sequence ID" value="DAD73026.1"/>
    <property type="molecule type" value="Genomic_DNA"/>
</dbReference>
<feature type="compositionally biased region" description="Basic and acidic residues" evidence="1">
    <location>
        <begin position="35"/>
        <end position="50"/>
    </location>
</feature>
<evidence type="ECO:0000313" key="2">
    <source>
        <dbReference type="EMBL" id="DAD73026.1"/>
    </source>
</evidence>
<name>A0A8S5LSW7_9CAUD</name>
<reference evidence="2" key="1">
    <citation type="journal article" date="2021" name="Proc. Natl. Acad. Sci. U.S.A.">
        <title>A Catalog of Tens of Thousands of Viruses from Human Metagenomes Reveals Hidden Associations with Chronic Diseases.</title>
        <authorList>
            <person name="Tisza M.J."/>
            <person name="Buck C.B."/>
        </authorList>
    </citation>
    <scope>NUCLEOTIDE SEQUENCE</scope>
    <source>
        <strain evidence="2">CtLkp13</strain>
    </source>
</reference>
<evidence type="ECO:0000256" key="1">
    <source>
        <dbReference type="SAM" id="MobiDB-lite"/>
    </source>
</evidence>
<evidence type="ECO:0008006" key="3">
    <source>
        <dbReference type="Google" id="ProtNLM"/>
    </source>
</evidence>
<protein>
    <recommendedName>
        <fullName evidence="3">rRNA biogenesis protein rrp5</fullName>
    </recommendedName>
</protein>
<proteinExistence type="predicted"/>
<accession>A0A8S5LSW7</accession>